<reference evidence="1" key="1">
    <citation type="submission" date="2022-01" db="EMBL/GenBank/DDBJ databases">
        <title>Jiella avicenniae sp. nov., a novel endophytic bacterium isolated from bark of Avicennia marina.</title>
        <authorList>
            <person name="Tuo L."/>
        </authorList>
    </citation>
    <scope>NUCLEOTIDE SEQUENCE</scope>
    <source>
        <strain evidence="1">CBK1P-4</strain>
    </source>
</reference>
<dbReference type="Gene3D" id="3.10.520.10">
    <property type="entry name" value="ApbE-like domains"/>
    <property type="match status" value="1"/>
</dbReference>
<gene>
    <name evidence="1" type="ORF">LZD57_23655</name>
</gene>
<dbReference type="SUPFAM" id="SSF143631">
    <property type="entry name" value="ApbE-like"/>
    <property type="match status" value="1"/>
</dbReference>
<accession>A0A9X1P638</accession>
<keyword evidence="2" id="KW-1185">Reference proteome</keyword>
<dbReference type="EMBL" id="JAJUWU010000037">
    <property type="protein sequence ID" value="MCE7030980.1"/>
    <property type="molecule type" value="Genomic_DNA"/>
</dbReference>
<organism evidence="1 2">
    <name type="scientific">Jiella avicenniae</name>
    <dbReference type="NCBI Taxonomy" id="2907202"/>
    <lineage>
        <taxon>Bacteria</taxon>
        <taxon>Pseudomonadati</taxon>
        <taxon>Pseudomonadota</taxon>
        <taxon>Alphaproteobacteria</taxon>
        <taxon>Hyphomicrobiales</taxon>
        <taxon>Aurantimonadaceae</taxon>
        <taxon>Jiella</taxon>
    </lineage>
</organism>
<dbReference type="PIRSF" id="PIRSF006421">
    <property type="entry name" value="UCP006421"/>
    <property type="match status" value="1"/>
</dbReference>
<dbReference type="NCBIfam" id="NF003322">
    <property type="entry name" value="PRK04334.1-2"/>
    <property type="match status" value="1"/>
</dbReference>
<dbReference type="Proteomes" id="UP001139035">
    <property type="component" value="Unassembled WGS sequence"/>
</dbReference>
<proteinExistence type="predicted"/>
<evidence type="ECO:0000313" key="2">
    <source>
        <dbReference type="Proteomes" id="UP001139035"/>
    </source>
</evidence>
<comment type="caution">
    <text evidence="1">The sequence shown here is derived from an EMBL/GenBank/DDBJ whole genome shotgun (WGS) entry which is preliminary data.</text>
</comment>
<sequence length="271" mass="27526">MHLQDGPIDLVVEATGHPDAVQGAYRAAHGRLTGLLDGLCAELPLLRSPVTRESSIPHDPVGRRMYDAVKPFAASGFITPMAAVAGAVAEAVLAAMVEAAPLSRAYVNNGGDIALHLSPGTQFAIGLVDRPDRPSLFARSHIDATDPVRGVATSGRHGRSFSLGIADAVTVLAETAAAADAAATVVANAVDLPGHPAIRRAAASDLQPDSDLGDRLVTESVGRLAPDEIALALSNGLSVADRLVRDGLITAAALHLAGATETTGAMALAAA</sequence>
<name>A0A9X1P638_9HYPH</name>
<dbReference type="InterPro" id="IPR003374">
    <property type="entry name" value="ApbE-like_sf"/>
</dbReference>
<evidence type="ECO:0000313" key="1">
    <source>
        <dbReference type="EMBL" id="MCE7030980.1"/>
    </source>
</evidence>
<dbReference type="AlphaFoldDB" id="A0A9X1P638"/>
<dbReference type="InterPro" id="IPR007183">
    <property type="entry name" value="UPF0280"/>
</dbReference>
<protein>
    <submittedName>
        <fullName evidence="1">UPF0280 family protein</fullName>
    </submittedName>
</protein>